<dbReference type="PATRIC" id="fig|1029756.8.peg.1563"/>
<dbReference type="EMBL" id="CP006912">
    <property type="protein sequence ID" value="AHB48259.1"/>
    <property type="molecule type" value="Genomic_DNA"/>
</dbReference>
<evidence type="ECO:0000313" key="4">
    <source>
        <dbReference type="Proteomes" id="UP000018542"/>
    </source>
</evidence>
<gene>
    <name evidence="3" type="ORF">W911_07465</name>
</gene>
<protein>
    <recommendedName>
        <fullName evidence="5">FIST domain containing protein</fullName>
    </recommendedName>
</protein>
<dbReference type="HOGENOM" id="CLU_047108_1_1_5"/>
<dbReference type="InterPro" id="IPR013702">
    <property type="entry name" value="FIST_domain_N"/>
</dbReference>
<evidence type="ECO:0008006" key="5">
    <source>
        <dbReference type="Google" id="ProtNLM"/>
    </source>
</evidence>
<dbReference type="PANTHER" id="PTHR40252:SF2">
    <property type="entry name" value="BLR0328 PROTEIN"/>
    <property type="match status" value="1"/>
</dbReference>
<feature type="domain" description="FIST C-domain" evidence="2">
    <location>
        <begin position="239"/>
        <end position="369"/>
    </location>
</feature>
<dbReference type="Pfam" id="PF08495">
    <property type="entry name" value="FIST"/>
    <property type="match status" value="1"/>
</dbReference>
<keyword evidence="4" id="KW-1185">Reference proteome</keyword>
<reference evidence="3 4" key="1">
    <citation type="journal article" date="2014" name="Genome Announc.">
        <title>Complete Genome Sequence of Hyphomicrobium nitrativorans Strain NL23, a Denitrifying Bacterium Isolated from Biofilm of a Methanol-Fed Denitrification System Treating Seawater at the Montreal Biodome.</title>
        <authorList>
            <person name="Martineau C."/>
            <person name="Villeneuve C."/>
            <person name="Mauffrey F."/>
            <person name="Villemur R."/>
        </authorList>
    </citation>
    <scope>NUCLEOTIDE SEQUENCE [LARGE SCALE GENOMIC DNA]</scope>
    <source>
        <strain evidence="3">NL23</strain>
    </source>
</reference>
<dbReference type="Pfam" id="PF10442">
    <property type="entry name" value="FIST_C"/>
    <property type="match status" value="1"/>
</dbReference>
<dbReference type="Proteomes" id="UP000018542">
    <property type="component" value="Chromosome"/>
</dbReference>
<evidence type="ECO:0000259" key="2">
    <source>
        <dbReference type="SMART" id="SM01204"/>
    </source>
</evidence>
<dbReference type="SMART" id="SM01204">
    <property type="entry name" value="FIST_C"/>
    <property type="match status" value="1"/>
</dbReference>
<dbReference type="PANTHER" id="PTHR40252">
    <property type="entry name" value="BLR0328 PROTEIN"/>
    <property type="match status" value="1"/>
</dbReference>
<name>V5SE65_9HYPH</name>
<feature type="domain" description="FIST" evidence="1">
    <location>
        <begin position="37"/>
        <end position="238"/>
    </location>
</feature>
<dbReference type="SMART" id="SM00897">
    <property type="entry name" value="FIST"/>
    <property type="match status" value="1"/>
</dbReference>
<evidence type="ECO:0000259" key="1">
    <source>
        <dbReference type="SMART" id="SM00897"/>
    </source>
</evidence>
<sequence>MGRASTSETACGIGVASTAATAVGEAVSELKAALSGDFQHIIAFFSADYDAAALATALGDAFPQIAVSGCSTAGGIGPEGLMESGVLLIAFPRDGFRIHTGVIEDVGAFSVERASEIVRGLKAQVGLNSDSPIAERVFGVMLVDGLSNAEEPLLAAVHWACGDMQLIGGSAGDGLSFDGTSLIHEGRLLDRAAILMMIESDFPFRIFKTSNFEPTDIKLVVTAADTETRTVHELNAEPAAREYASAIGLMLDDLGPFSFASYPLVVKVGGDYYCRSIRNMNPDGSLSFFCAIDEGLVFTVARPEDMLSATARTLADLDRSLGGVDLVLGFDCVLRRLDAQNRQIRRKMEDLYRSYGVVGFHTYGEQLNAMHLNQTLTGVAFGARRGAG</sequence>
<dbReference type="KEGG" id="hni:W911_07465"/>
<dbReference type="STRING" id="1029756.W911_07465"/>
<evidence type="ECO:0000313" key="3">
    <source>
        <dbReference type="EMBL" id="AHB48259.1"/>
    </source>
</evidence>
<dbReference type="AlphaFoldDB" id="V5SE65"/>
<organism evidence="3 4">
    <name type="scientific">Hyphomicrobium nitrativorans NL23</name>
    <dbReference type="NCBI Taxonomy" id="1029756"/>
    <lineage>
        <taxon>Bacteria</taxon>
        <taxon>Pseudomonadati</taxon>
        <taxon>Pseudomonadota</taxon>
        <taxon>Alphaproteobacteria</taxon>
        <taxon>Hyphomicrobiales</taxon>
        <taxon>Hyphomicrobiaceae</taxon>
        <taxon>Hyphomicrobium</taxon>
    </lineage>
</organism>
<dbReference type="InterPro" id="IPR019494">
    <property type="entry name" value="FIST_C"/>
</dbReference>
<proteinExistence type="predicted"/>
<accession>V5SE65</accession>